<organism evidence="1 2">
    <name type="scientific">Anabaena cylindrica (strain ATCC 27899 / PCC 7122)</name>
    <dbReference type="NCBI Taxonomy" id="272123"/>
    <lineage>
        <taxon>Bacteria</taxon>
        <taxon>Bacillati</taxon>
        <taxon>Cyanobacteriota</taxon>
        <taxon>Cyanophyceae</taxon>
        <taxon>Nostocales</taxon>
        <taxon>Nostocaceae</taxon>
        <taxon>Anabaena</taxon>
    </lineage>
</organism>
<accession>K9ZIF1</accession>
<dbReference type="STRING" id="272123.Anacy_3615"/>
<dbReference type="KEGG" id="acy:Anacy_3615"/>
<dbReference type="AlphaFoldDB" id="K9ZIF1"/>
<evidence type="ECO:0000313" key="1">
    <source>
        <dbReference type="EMBL" id="AFZ59008.1"/>
    </source>
</evidence>
<dbReference type="PATRIC" id="fig|272123.3.peg.3932"/>
<proteinExistence type="predicted"/>
<dbReference type="HOGENOM" id="CLU_3228778_0_0_3"/>
<name>K9ZIF1_ANACC</name>
<dbReference type="EMBL" id="CP003659">
    <property type="protein sequence ID" value="AFZ59008.1"/>
    <property type="molecule type" value="Genomic_DNA"/>
</dbReference>
<protein>
    <submittedName>
        <fullName evidence="1">Uncharacterized protein</fullName>
    </submittedName>
</protein>
<evidence type="ECO:0000313" key="2">
    <source>
        <dbReference type="Proteomes" id="UP000010474"/>
    </source>
</evidence>
<gene>
    <name evidence="1" type="ordered locus">Anacy_3615</name>
</gene>
<keyword evidence="2" id="KW-1185">Reference proteome</keyword>
<sequence>MESCGIYIFVNNVVKPLVLTPNNLTQANCYKKLLINKVKNSIF</sequence>
<dbReference type="Proteomes" id="UP000010474">
    <property type="component" value="Chromosome"/>
</dbReference>
<reference evidence="2" key="1">
    <citation type="journal article" date="2013" name="Proc. Natl. Acad. Sci. U.S.A.">
        <title>Improving the coverage of the cyanobacterial phylum using diversity-driven genome sequencing.</title>
        <authorList>
            <person name="Shih P.M."/>
            <person name="Wu D."/>
            <person name="Latifi A."/>
            <person name="Axen S.D."/>
            <person name="Fewer D.P."/>
            <person name="Talla E."/>
            <person name="Calteau A."/>
            <person name="Cai F."/>
            <person name="Tandeau de Marsac N."/>
            <person name="Rippka R."/>
            <person name="Herdman M."/>
            <person name="Sivonen K."/>
            <person name="Coursin T."/>
            <person name="Laurent T."/>
            <person name="Goodwin L."/>
            <person name="Nolan M."/>
            <person name="Davenport K.W."/>
            <person name="Han C.S."/>
            <person name="Rubin E.M."/>
            <person name="Eisen J.A."/>
            <person name="Woyke T."/>
            <person name="Gugger M."/>
            <person name="Kerfeld C.A."/>
        </authorList>
    </citation>
    <scope>NUCLEOTIDE SEQUENCE [LARGE SCALE GENOMIC DNA]</scope>
    <source>
        <strain evidence="2">ATCC 27899 / PCC 7122</strain>
    </source>
</reference>